<name>A0ABU1JYT3_9PROT</name>
<proteinExistence type="predicted"/>
<keyword evidence="2" id="KW-1185">Reference proteome</keyword>
<reference evidence="1 2" key="1">
    <citation type="submission" date="2023-07" db="EMBL/GenBank/DDBJ databases">
        <title>Sorghum-associated microbial communities from plants grown in Nebraska, USA.</title>
        <authorList>
            <person name="Schachtman D."/>
        </authorList>
    </citation>
    <scope>NUCLEOTIDE SEQUENCE [LARGE SCALE GENOMIC DNA]</scope>
    <source>
        <strain evidence="1 2">584</strain>
    </source>
</reference>
<dbReference type="Proteomes" id="UP001262410">
    <property type="component" value="Unassembled WGS sequence"/>
</dbReference>
<organism evidence="1 2">
    <name type="scientific">Inquilinus ginsengisoli</name>
    <dbReference type="NCBI Taxonomy" id="363840"/>
    <lineage>
        <taxon>Bacteria</taxon>
        <taxon>Pseudomonadati</taxon>
        <taxon>Pseudomonadota</taxon>
        <taxon>Alphaproteobacteria</taxon>
        <taxon>Rhodospirillales</taxon>
        <taxon>Rhodospirillaceae</taxon>
        <taxon>Inquilinus</taxon>
    </lineage>
</organism>
<protein>
    <submittedName>
        <fullName evidence="1">Uncharacterized protein</fullName>
    </submittedName>
</protein>
<dbReference type="EMBL" id="JAVDPW010000014">
    <property type="protein sequence ID" value="MDR6293792.1"/>
    <property type="molecule type" value="Genomic_DNA"/>
</dbReference>
<accession>A0ABU1JYT3</accession>
<evidence type="ECO:0000313" key="1">
    <source>
        <dbReference type="EMBL" id="MDR6293792.1"/>
    </source>
</evidence>
<sequence>MANRRPRAPLTWWIVMFPWMNFLRHRRLVQALVCLLLQLTLYLWPVAVIWARTAHRAPPLRWSDIDFDFGDDPPTSYRPHRR</sequence>
<evidence type="ECO:0000313" key="2">
    <source>
        <dbReference type="Proteomes" id="UP001262410"/>
    </source>
</evidence>
<comment type="caution">
    <text evidence="1">The sequence shown here is derived from an EMBL/GenBank/DDBJ whole genome shotgun (WGS) entry which is preliminary data.</text>
</comment>
<gene>
    <name evidence="1" type="ORF">E9232_006345</name>
</gene>